<organism evidence="12 13">
    <name type="scientific">Saitoella complicata (strain BCRC 22490 / CBS 7301 / JCM 7358 / NBRC 10748 / NRRL Y-17804)</name>
    <dbReference type="NCBI Taxonomy" id="698492"/>
    <lineage>
        <taxon>Eukaryota</taxon>
        <taxon>Fungi</taxon>
        <taxon>Dikarya</taxon>
        <taxon>Ascomycota</taxon>
        <taxon>Taphrinomycotina</taxon>
        <taxon>Taphrinomycotina incertae sedis</taxon>
        <taxon>Saitoella</taxon>
    </lineage>
</organism>
<comment type="similarity">
    <text evidence="3 10">Belongs to the glycosyltransferase 22 family.</text>
</comment>
<reference evidence="12 13" key="3">
    <citation type="journal article" date="2015" name="Genome Announc.">
        <title>Draft Genome Sequence of the Archiascomycetous Yeast Saitoella complicata.</title>
        <authorList>
            <person name="Yamauchi K."/>
            <person name="Kondo S."/>
            <person name="Hamamoto M."/>
            <person name="Takahashi Y."/>
            <person name="Ogura Y."/>
            <person name="Hayashi T."/>
            <person name="Nishida H."/>
        </authorList>
    </citation>
    <scope>NUCLEOTIDE SEQUENCE [LARGE SCALE GENOMIC DNA]</scope>
    <source>
        <strain evidence="12 13">NRRL Y-17804</strain>
    </source>
</reference>
<feature type="transmembrane region" description="Helical" evidence="10">
    <location>
        <begin position="121"/>
        <end position="148"/>
    </location>
</feature>
<dbReference type="GO" id="GO:0005789">
    <property type="term" value="C:endoplasmic reticulum membrane"/>
    <property type="evidence" value="ECO:0007669"/>
    <property type="project" value="UniProtKB-SubCell"/>
</dbReference>
<dbReference type="PANTHER" id="PTHR22760">
    <property type="entry name" value="GLYCOSYLTRANSFERASE"/>
    <property type="match status" value="1"/>
</dbReference>
<evidence type="ECO:0000256" key="8">
    <source>
        <dbReference type="ARBA" id="ARBA00022989"/>
    </source>
</evidence>
<feature type="signal peptide" evidence="11">
    <location>
        <begin position="1"/>
        <end position="21"/>
    </location>
</feature>
<dbReference type="EC" id="2.4.1.-" evidence="10"/>
<dbReference type="Pfam" id="PF03901">
    <property type="entry name" value="Glyco_transf_22"/>
    <property type="match status" value="1"/>
</dbReference>
<feature type="transmembrane region" description="Helical" evidence="10">
    <location>
        <begin position="330"/>
        <end position="348"/>
    </location>
</feature>
<sequence length="560" mass="62369">MGKGISVLGAFSILLVPRLLASTYATIQDCDEVYNFWEAAHYLSHGNGFQTWEYSPEYGIRSWAYVGLHCLIGLLGKLFGLSKVQEWYFIRGALSVICALCEATFCASVSRNVDRRVGKYLLYILAGSAGMFNASAAFLPSSFSMYAVMLGLATAFERPSLSKPVWGLFWFALGGLLGWPFSLAMGTVFYLDVLVQAALPPNGPKIKAVVRGGLLAICVLAILVGVDTMAYRKLQLVPFNIVLYNVLSADENHGPDIFGTEPWWFYVVNLILNFNVVYILAMHSAPLWCLQRLFSSSRQSIGVALNAIAPFYIWYAIFTGQPHKEERFLFVAYPALCLNGAVTLNVVAGFASKLRVPRSLVAGSVLLGAAGLSLLRVMAIITSFSAPLHVYEPLQQLANATVTAPVTLCMGKEWHRFPSSYFLPDGVRPEFIKSAFTGLLPGHFYEEAPDGSEGWRPGSWMIPEGMNDVNQEEMSRYVPLDQCTYLVDSDFPARYEDAEKGEDPLEPRYSKDEETWEKVACEPFLDAERSGPLGRVVYMPFKKYDQRVWGEYCLLKRKNL</sequence>
<keyword evidence="6 10" id="KW-0812">Transmembrane</keyword>
<dbReference type="InterPro" id="IPR005599">
    <property type="entry name" value="GPI_mannosylTrfase"/>
</dbReference>
<comment type="subcellular location">
    <subcellularLocation>
        <location evidence="1 10">Endoplasmic reticulum membrane</location>
        <topology evidence="1 10">Multi-pass membrane protein</topology>
    </subcellularLocation>
</comment>
<feature type="transmembrane region" description="Helical" evidence="10">
    <location>
        <begin position="360"/>
        <end position="381"/>
    </location>
</feature>
<evidence type="ECO:0000313" key="13">
    <source>
        <dbReference type="Proteomes" id="UP000033140"/>
    </source>
</evidence>
<keyword evidence="13" id="KW-1185">Reference proteome</keyword>
<evidence type="ECO:0000313" key="12">
    <source>
        <dbReference type="EMBL" id="GAO48631.1"/>
    </source>
</evidence>
<dbReference type="OMA" id="PRDMHAK"/>
<feature type="transmembrane region" description="Helical" evidence="10">
    <location>
        <begin position="88"/>
        <end position="109"/>
    </location>
</feature>
<evidence type="ECO:0000256" key="11">
    <source>
        <dbReference type="SAM" id="SignalP"/>
    </source>
</evidence>
<dbReference type="STRING" id="698492.A0A0E9NG20"/>
<evidence type="ECO:0000256" key="7">
    <source>
        <dbReference type="ARBA" id="ARBA00022824"/>
    </source>
</evidence>
<feature type="transmembrane region" description="Helical" evidence="10">
    <location>
        <begin position="301"/>
        <end position="318"/>
    </location>
</feature>
<evidence type="ECO:0000256" key="1">
    <source>
        <dbReference type="ARBA" id="ARBA00004477"/>
    </source>
</evidence>
<keyword evidence="7 10" id="KW-0256">Endoplasmic reticulum</keyword>
<evidence type="ECO:0000256" key="5">
    <source>
        <dbReference type="ARBA" id="ARBA00022679"/>
    </source>
</evidence>
<keyword evidence="5" id="KW-0808">Transferase</keyword>
<dbReference type="Proteomes" id="UP000033140">
    <property type="component" value="Unassembled WGS sequence"/>
</dbReference>
<feature type="transmembrane region" description="Helical" evidence="10">
    <location>
        <begin position="212"/>
        <end position="231"/>
    </location>
</feature>
<keyword evidence="9 10" id="KW-0472">Membrane</keyword>
<reference evidence="12 13" key="1">
    <citation type="journal article" date="2011" name="J. Gen. Appl. Microbiol.">
        <title>Draft genome sequencing of the enigmatic yeast Saitoella complicata.</title>
        <authorList>
            <person name="Nishida H."/>
            <person name="Hamamoto M."/>
            <person name="Sugiyama J."/>
        </authorList>
    </citation>
    <scope>NUCLEOTIDE SEQUENCE [LARGE SCALE GENOMIC DNA]</scope>
    <source>
        <strain evidence="12 13">NRRL Y-17804</strain>
    </source>
</reference>
<evidence type="ECO:0000256" key="9">
    <source>
        <dbReference type="ARBA" id="ARBA00023136"/>
    </source>
</evidence>
<keyword evidence="11" id="KW-0732">Signal</keyword>
<feature type="chain" id="PRO_5002430486" description="Mannosyltransferase" evidence="11">
    <location>
        <begin position="22"/>
        <end position="560"/>
    </location>
</feature>
<dbReference type="AlphaFoldDB" id="A0A0E9NG20"/>
<dbReference type="EMBL" id="BACD03000016">
    <property type="protein sequence ID" value="GAO48631.1"/>
    <property type="molecule type" value="Genomic_DNA"/>
</dbReference>
<feature type="transmembrane region" description="Helical" evidence="10">
    <location>
        <begin position="168"/>
        <end position="191"/>
    </location>
</feature>
<protein>
    <recommendedName>
        <fullName evidence="10">Mannosyltransferase</fullName>
        <ecNumber evidence="10">2.4.1.-</ecNumber>
    </recommendedName>
</protein>
<keyword evidence="4 10" id="KW-0328">Glycosyltransferase</keyword>
<gene>
    <name evidence="12" type="ORF">G7K_2801-t1</name>
</gene>
<evidence type="ECO:0000256" key="10">
    <source>
        <dbReference type="RuleBase" id="RU363075"/>
    </source>
</evidence>
<dbReference type="UniPathway" id="UPA00378"/>
<dbReference type="PANTHER" id="PTHR22760:SF2">
    <property type="entry name" value="ALPHA-1,2-MANNOSYLTRANSFERASE ALG9"/>
    <property type="match status" value="1"/>
</dbReference>
<feature type="transmembrane region" description="Helical" evidence="10">
    <location>
        <begin position="263"/>
        <end position="281"/>
    </location>
</feature>
<evidence type="ECO:0000256" key="4">
    <source>
        <dbReference type="ARBA" id="ARBA00022676"/>
    </source>
</evidence>
<proteinExistence type="inferred from homology"/>
<dbReference type="GO" id="GO:0006487">
    <property type="term" value="P:protein N-linked glycosylation"/>
    <property type="evidence" value="ECO:0007669"/>
    <property type="project" value="TreeGrafter"/>
</dbReference>
<evidence type="ECO:0000256" key="6">
    <source>
        <dbReference type="ARBA" id="ARBA00022692"/>
    </source>
</evidence>
<evidence type="ECO:0000256" key="3">
    <source>
        <dbReference type="ARBA" id="ARBA00007063"/>
    </source>
</evidence>
<reference evidence="12 13" key="2">
    <citation type="journal article" date="2014" name="J. Gen. Appl. Microbiol.">
        <title>The early diverging ascomycetous budding yeast Saitoella complicata has three histone deacetylases belonging to the Clr6, Hos2, and Rpd3 lineages.</title>
        <authorList>
            <person name="Nishida H."/>
            <person name="Matsumoto T."/>
            <person name="Kondo S."/>
            <person name="Hamamoto M."/>
            <person name="Yoshikawa H."/>
        </authorList>
    </citation>
    <scope>NUCLEOTIDE SEQUENCE [LARGE SCALE GENOMIC DNA]</scope>
    <source>
        <strain evidence="12 13">NRRL Y-17804</strain>
    </source>
</reference>
<comment type="pathway">
    <text evidence="2">Protein modification; protein glycosylation.</text>
</comment>
<dbReference type="GO" id="GO:0000026">
    <property type="term" value="F:alpha-1,2-mannosyltransferase activity"/>
    <property type="evidence" value="ECO:0007669"/>
    <property type="project" value="TreeGrafter"/>
</dbReference>
<comment type="caution">
    <text evidence="12">The sequence shown here is derived from an EMBL/GenBank/DDBJ whole genome shotgun (WGS) entry which is preliminary data.</text>
</comment>
<keyword evidence="8 10" id="KW-1133">Transmembrane helix</keyword>
<name>A0A0E9NG20_SAICN</name>
<dbReference type="OrthoDB" id="497541at2759"/>
<dbReference type="RefSeq" id="XP_019023089.1">
    <property type="nucleotide sequence ID" value="XM_019169649.1"/>
</dbReference>
<accession>A0A0E9NG20</accession>
<evidence type="ECO:0000256" key="2">
    <source>
        <dbReference type="ARBA" id="ARBA00004922"/>
    </source>
</evidence>